<sequence length="103" mass="11810">MAKKPTIPISVVCRDANELEDLAASLPNGSPSESLIYTKWIKLKTVMRLTHYSKSSIYRLIQLGEFPEPVHISPRHVVWRLEDVMRWMSEKEGPANDEVFGDQ</sequence>
<keyword evidence="2" id="KW-1185">Reference proteome</keyword>
<organism evidence="1 2">
    <name type="scientific">Kistimonas scapharcae</name>
    <dbReference type="NCBI Taxonomy" id="1036133"/>
    <lineage>
        <taxon>Bacteria</taxon>
        <taxon>Pseudomonadati</taxon>
        <taxon>Pseudomonadota</taxon>
        <taxon>Gammaproteobacteria</taxon>
        <taxon>Oceanospirillales</taxon>
        <taxon>Endozoicomonadaceae</taxon>
        <taxon>Kistimonas</taxon>
    </lineage>
</organism>
<dbReference type="Pfam" id="PF05930">
    <property type="entry name" value="Phage_AlpA"/>
    <property type="match status" value="1"/>
</dbReference>
<protein>
    <recommendedName>
        <fullName evidence="3">AlpA family phage regulatory protein</fullName>
    </recommendedName>
</protein>
<dbReference type="EMBL" id="BAABFL010000375">
    <property type="protein sequence ID" value="GAA4650220.1"/>
    <property type="molecule type" value="Genomic_DNA"/>
</dbReference>
<proteinExistence type="predicted"/>
<evidence type="ECO:0000313" key="2">
    <source>
        <dbReference type="Proteomes" id="UP001500604"/>
    </source>
</evidence>
<dbReference type="SUPFAM" id="SSF46955">
    <property type="entry name" value="Putative DNA-binding domain"/>
    <property type="match status" value="1"/>
</dbReference>
<dbReference type="RefSeq" id="WP_345196334.1">
    <property type="nucleotide sequence ID" value="NZ_BAABFL010000375.1"/>
</dbReference>
<reference evidence="2" key="1">
    <citation type="journal article" date="2019" name="Int. J. Syst. Evol. Microbiol.">
        <title>The Global Catalogue of Microorganisms (GCM) 10K type strain sequencing project: providing services to taxonomists for standard genome sequencing and annotation.</title>
        <authorList>
            <consortium name="The Broad Institute Genomics Platform"/>
            <consortium name="The Broad Institute Genome Sequencing Center for Infectious Disease"/>
            <person name="Wu L."/>
            <person name="Ma J."/>
        </authorList>
    </citation>
    <scope>NUCLEOTIDE SEQUENCE [LARGE SCALE GENOMIC DNA]</scope>
    <source>
        <strain evidence="2">JCM 17805</strain>
    </source>
</reference>
<dbReference type="Gene3D" id="1.10.238.160">
    <property type="match status" value="1"/>
</dbReference>
<accession>A0ABP8V2A6</accession>
<comment type="caution">
    <text evidence="1">The sequence shown here is derived from an EMBL/GenBank/DDBJ whole genome shotgun (WGS) entry which is preliminary data.</text>
</comment>
<gene>
    <name evidence="1" type="ORF">GCM10023116_25030</name>
</gene>
<evidence type="ECO:0008006" key="3">
    <source>
        <dbReference type="Google" id="ProtNLM"/>
    </source>
</evidence>
<dbReference type="InterPro" id="IPR010260">
    <property type="entry name" value="AlpA"/>
</dbReference>
<dbReference type="Proteomes" id="UP001500604">
    <property type="component" value="Unassembled WGS sequence"/>
</dbReference>
<name>A0ABP8V2A6_9GAMM</name>
<dbReference type="InterPro" id="IPR009061">
    <property type="entry name" value="DNA-bd_dom_put_sf"/>
</dbReference>
<evidence type="ECO:0000313" key="1">
    <source>
        <dbReference type="EMBL" id="GAA4650220.1"/>
    </source>
</evidence>